<evidence type="ECO:0000256" key="1">
    <source>
        <dbReference type="ARBA" id="ARBA00004141"/>
    </source>
</evidence>
<feature type="compositionally biased region" description="Basic and acidic residues" evidence="5">
    <location>
        <begin position="7"/>
        <end position="25"/>
    </location>
</feature>
<dbReference type="GeneTree" id="ENSGT00530000063816"/>
<proteinExistence type="predicted"/>
<dbReference type="InterPro" id="IPR000425">
    <property type="entry name" value="MIP"/>
</dbReference>
<evidence type="ECO:0000256" key="2">
    <source>
        <dbReference type="ARBA" id="ARBA00022692"/>
    </source>
</evidence>
<sequence length="373" mass="41202">MGVAVQCRERHRGEQGARETREEGGRQPLPHQMSSSSSSSTAERISDHTHTHTCTHTVACCRHKKTEPEEHARRHKEREGERPRLRRGRHLQIEMSGVVVSLCLLVVFVLLCELSRRILTKLLAPRGLCLSAVYAVELVSTLQLCICNLELRLLGEVGRLQPQFCLSLTYLASVVHGLTFHGALGNPCSTLEYTYRGRLTARSGVLRMVCQFMAASVARTMLQGLWALGLSDLHLRHTLQGFQCISPIHTDTHTSLVLPGPLVTAAAVELAGAFAMQTAFTHTHTMDQRYRVHAIAALTATLTYAGGKMTGAVFNPALALSTQFSCSGHSFLDYCLVYWLAPLLGMMCSVLLFDQMLSGRASPYRPLLANKRK</sequence>
<keyword evidence="3 6" id="KW-1133">Transmembrane helix</keyword>
<dbReference type="InParanoid" id="A0A674DVK2"/>
<evidence type="ECO:0000256" key="3">
    <source>
        <dbReference type="ARBA" id="ARBA00022989"/>
    </source>
</evidence>
<evidence type="ECO:0000313" key="7">
    <source>
        <dbReference type="Ensembl" id="ENSSTUP00000099820.1"/>
    </source>
</evidence>
<reference evidence="7" key="1">
    <citation type="submission" date="2025-08" db="UniProtKB">
        <authorList>
            <consortium name="Ensembl"/>
        </authorList>
    </citation>
    <scope>IDENTIFICATION</scope>
</reference>
<feature type="transmembrane region" description="Helical" evidence="6">
    <location>
        <begin position="336"/>
        <end position="353"/>
    </location>
</feature>
<gene>
    <name evidence="7" type="primary">AQP11</name>
    <name evidence="7" type="synonym">LOC115206249</name>
</gene>
<reference evidence="7" key="2">
    <citation type="submission" date="2025-09" db="UniProtKB">
        <authorList>
            <consortium name="Ensembl"/>
        </authorList>
    </citation>
    <scope>IDENTIFICATION</scope>
</reference>
<keyword evidence="2 6" id="KW-0812">Transmembrane</keyword>
<dbReference type="PANTHER" id="PTHR21191:SF7">
    <property type="entry name" value="AQUAPORIN-11"/>
    <property type="match status" value="1"/>
</dbReference>
<keyword evidence="4 6" id="KW-0472">Membrane</keyword>
<feature type="region of interest" description="Disordered" evidence="5">
    <location>
        <begin position="1"/>
        <end position="50"/>
    </location>
</feature>
<dbReference type="Ensembl" id="ENSSTUT00000107109.1">
    <property type="protein sequence ID" value="ENSSTUP00000099820.1"/>
    <property type="gene ID" value="ENSSTUG00000044749.1"/>
</dbReference>
<evidence type="ECO:0000313" key="8">
    <source>
        <dbReference type="Proteomes" id="UP000472277"/>
    </source>
</evidence>
<evidence type="ECO:0000256" key="4">
    <source>
        <dbReference type="ARBA" id="ARBA00023136"/>
    </source>
</evidence>
<evidence type="ECO:0000256" key="5">
    <source>
        <dbReference type="SAM" id="MobiDB-lite"/>
    </source>
</evidence>
<dbReference type="GO" id="GO:0005737">
    <property type="term" value="C:cytoplasm"/>
    <property type="evidence" value="ECO:0007669"/>
    <property type="project" value="TreeGrafter"/>
</dbReference>
<feature type="transmembrane region" description="Helical" evidence="6">
    <location>
        <begin position="91"/>
        <end position="111"/>
    </location>
</feature>
<comment type="subcellular location">
    <subcellularLocation>
        <location evidence="1">Membrane</location>
        <topology evidence="1">Multi-pass membrane protein</topology>
    </subcellularLocation>
</comment>
<dbReference type="Gene3D" id="1.20.1080.10">
    <property type="entry name" value="Glycerol uptake facilitator protein"/>
    <property type="match status" value="1"/>
</dbReference>
<accession>A0A674DVK2</accession>
<dbReference type="Pfam" id="PF00230">
    <property type="entry name" value="MIP"/>
    <property type="match status" value="1"/>
</dbReference>
<name>A0A674DVK2_SALTR</name>
<dbReference type="PANTHER" id="PTHR21191">
    <property type="entry name" value="AQUAPORIN"/>
    <property type="match status" value="1"/>
</dbReference>
<keyword evidence="8" id="KW-1185">Reference proteome</keyword>
<dbReference type="InterPro" id="IPR023271">
    <property type="entry name" value="Aquaporin-like"/>
</dbReference>
<dbReference type="GO" id="GO:0016020">
    <property type="term" value="C:membrane"/>
    <property type="evidence" value="ECO:0007669"/>
    <property type="project" value="UniProtKB-SubCell"/>
</dbReference>
<feature type="region of interest" description="Disordered" evidence="5">
    <location>
        <begin position="65"/>
        <end position="84"/>
    </location>
</feature>
<protein>
    <submittedName>
        <fullName evidence="7">Aquaporin 11</fullName>
    </submittedName>
</protein>
<dbReference type="OMA" id="IGWMASA"/>
<dbReference type="GO" id="GO:0015267">
    <property type="term" value="F:channel activity"/>
    <property type="evidence" value="ECO:0007669"/>
    <property type="project" value="InterPro"/>
</dbReference>
<dbReference type="SUPFAM" id="SSF81338">
    <property type="entry name" value="Aquaporin-like"/>
    <property type="match status" value="1"/>
</dbReference>
<feature type="compositionally biased region" description="Basic and acidic residues" evidence="5">
    <location>
        <begin position="66"/>
        <end position="83"/>
    </location>
</feature>
<dbReference type="InterPro" id="IPR051883">
    <property type="entry name" value="AQP11/12_channel"/>
</dbReference>
<dbReference type="Proteomes" id="UP000472277">
    <property type="component" value="Chromosome 13"/>
</dbReference>
<organism evidence="7 8">
    <name type="scientific">Salmo trutta</name>
    <name type="common">Brown trout</name>
    <dbReference type="NCBI Taxonomy" id="8032"/>
    <lineage>
        <taxon>Eukaryota</taxon>
        <taxon>Metazoa</taxon>
        <taxon>Chordata</taxon>
        <taxon>Craniata</taxon>
        <taxon>Vertebrata</taxon>
        <taxon>Euteleostomi</taxon>
        <taxon>Actinopterygii</taxon>
        <taxon>Neopterygii</taxon>
        <taxon>Teleostei</taxon>
        <taxon>Protacanthopterygii</taxon>
        <taxon>Salmoniformes</taxon>
        <taxon>Salmonidae</taxon>
        <taxon>Salmoninae</taxon>
        <taxon>Salmo</taxon>
    </lineage>
</organism>
<evidence type="ECO:0000256" key="6">
    <source>
        <dbReference type="SAM" id="Phobius"/>
    </source>
</evidence>
<dbReference type="AlphaFoldDB" id="A0A674DVK2"/>